<dbReference type="EMBL" id="CACVBM020000332">
    <property type="protein sequence ID" value="CAA7017439.1"/>
    <property type="molecule type" value="Genomic_DNA"/>
</dbReference>
<name>A0A6D2HW30_9BRAS</name>
<dbReference type="InterPro" id="IPR032675">
    <property type="entry name" value="LRR_dom_sf"/>
</dbReference>
<evidence type="ECO:0000313" key="3">
    <source>
        <dbReference type="EMBL" id="CAA7017439.1"/>
    </source>
</evidence>
<evidence type="ECO:0000313" key="4">
    <source>
        <dbReference type="Proteomes" id="UP000467841"/>
    </source>
</evidence>
<organism evidence="3 4">
    <name type="scientific">Microthlaspi erraticum</name>
    <dbReference type="NCBI Taxonomy" id="1685480"/>
    <lineage>
        <taxon>Eukaryota</taxon>
        <taxon>Viridiplantae</taxon>
        <taxon>Streptophyta</taxon>
        <taxon>Embryophyta</taxon>
        <taxon>Tracheophyta</taxon>
        <taxon>Spermatophyta</taxon>
        <taxon>Magnoliopsida</taxon>
        <taxon>eudicotyledons</taxon>
        <taxon>Gunneridae</taxon>
        <taxon>Pentapetalae</taxon>
        <taxon>rosids</taxon>
        <taxon>malvids</taxon>
        <taxon>Brassicales</taxon>
        <taxon>Brassicaceae</taxon>
        <taxon>Coluteocarpeae</taxon>
        <taxon>Microthlaspi</taxon>
    </lineage>
</organism>
<dbReference type="OrthoDB" id="1939276at2759"/>
<dbReference type="SUPFAM" id="SSF81383">
    <property type="entry name" value="F-box domain"/>
    <property type="match status" value="1"/>
</dbReference>
<dbReference type="PANTHER" id="PTHR31900:SF32">
    <property type="entry name" value="F-BOX_RNI_FBD-LIKE DOMAIN PROTEIN"/>
    <property type="match status" value="1"/>
</dbReference>
<sequence length="342" mass="38362">MNRRRPKPKPRRTIAERETAASQQTTSLPDAILQQHIFSSIPTKLAIRTSVLSKRWRHVWSETPSLSIDCHRSESDPESVNLTLARHYSSPKITSFHLAISCKARRNIDNLIEFAMSRNTEKLSLDFHESYTGAYSFPDSFYASCSLNQLLLESATIDSIPTTVSWTSLKTLSLMGCVLSDESCAKILSGSPLLECLTLYCGELERLDLSKSPRVKSLDVEILEPVMEIVAPHVHRLRLSHSDESKCSLGDVSSLTEARLNIRCSKRLGFMFDDFGDPETGFANSLQVMVLETLVKLQNVEKLTLSLQDARSVVSPTTCIGKAWKRVNVGNRRVWTCLSRNS</sequence>
<dbReference type="Proteomes" id="UP000467841">
    <property type="component" value="Unassembled WGS sequence"/>
</dbReference>
<reference evidence="3" key="1">
    <citation type="submission" date="2020-01" db="EMBL/GenBank/DDBJ databases">
        <authorList>
            <person name="Mishra B."/>
        </authorList>
    </citation>
    <scope>NUCLEOTIDE SEQUENCE [LARGE SCALE GENOMIC DNA]</scope>
</reference>
<feature type="compositionally biased region" description="Basic residues" evidence="1">
    <location>
        <begin position="1"/>
        <end position="12"/>
    </location>
</feature>
<protein>
    <recommendedName>
        <fullName evidence="2">At1g61320/AtMIF1 LRR domain-containing protein</fullName>
    </recommendedName>
</protein>
<dbReference type="PANTHER" id="PTHR31900">
    <property type="entry name" value="F-BOX/RNI SUPERFAMILY PROTEIN-RELATED"/>
    <property type="match status" value="1"/>
</dbReference>
<dbReference type="InterPro" id="IPR050232">
    <property type="entry name" value="FBL13/AtMIF1-like"/>
</dbReference>
<comment type="caution">
    <text evidence="3">The sequence shown here is derived from an EMBL/GenBank/DDBJ whole genome shotgun (WGS) entry which is preliminary data.</text>
</comment>
<proteinExistence type="predicted"/>
<evidence type="ECO:0000256" key="1">
    <source>
        <dbReference type="SAM" id="MobiDB-lite"/>
    </source>
</evidence>
<dbReference type="CDD" id="cd22160">
    <property type="entry name" value="F-box_AtFBL13-like"/>
    <property type="match status" value="1"/>
</dbReference>
<gene>
    <name evidence="3" type="ORF">MERR_LOCUS4674</name>
</gene>
<dbReference type="Gene3D" id="3.80.10.10">
    <property type="entry name" value="Ribonuclease Inhibitor"/>
    <property type="match status" value="1"/>
</dbReference>
<dbReference type="Gene3D" id="1.20.1280.50">
    <property type="match status" value="1"/>
</dbReference>
<dbReference type="SUPFAM" id="SSF52047">
    <property type="entry name" value="RNI-like"/>
    <property type="match status" value="1"/>
</dbReference>
<accession>A0A6D2HW30</accession>
<dbReference type="Pfam" id="PF23622">
    <property type="entry name" value="LRR_At1g61320_AtMIF1"/>
    <property type="match status" value="1"/>
</dbReference>
<dbReference type="InterPro" id="IPR053781">
    <property type="entry name" value="F-box_AtFBL13-like"/>
</dbReference>
<keyword evidence="4" id="KW-1185">Reference proteome</keyword>
<dbReference type="AlphaFoldDB" id="A0A6D2HW30"/>
<evidence type="ECO:0000259" key="2">
    <source>
        <dbReference type="Pfam" id="PF23622"/>
    </source>
</evidence>
<dbReference type="InterPro" id="IPR036047">
    <property type="entry name" value="F-box-like_dom_sf"/>
</dbReference>
<feature type="region of interest" description="Disordered" evidence="1">
    <location>
        <begin position="1"/>
        <end position="26"/>
    </location>
</feature>
<feature type="domain" description="At1g61320/AtMIF1 LRR" evidence="2">
    <location>
        <begin position="101"/>
        <end position="259"/>
    </location>
</feature>
<dbReference type="InterPro" id="IPR055357">
    <property type="entry name" value="LRR_At1g61320_AtMIF1"/>
</dbReference>